<accession>X1AGJ8</accession>
<comment type="caution">
    <text evidence="1">The sequence shown here is derived from an EMBL/GenBank/DDBJ whole genome shotgun (WGS) entry which is preliminary data.</text>
</comment>
<gene>
    <name evidence="1" type="ORF">S01H4_21594</name>
</gene>
<organism evidence="1">
    <name type="scientific">marine sediment metagenome</name>
    <dbReference type="NCBI Taxonomy" id="412755"/>
    <lineage>
        <taxon>unclassified sequences</taxon>
        <taxon>metagenomes</taxon>
        <taxon>ecological metagenomes</taxon>
    </lineage>
</organism>
<reference evidence="1" key="1">
    <citation type="journal article" date="2014" name="Front. Microbiol.">
        <title>High frequency of phylogenetically diverse reductive dehalogenase-homologous genes in deep subseafloor sedimentary metagenomes.</title>
        <authorList>
            <person name="Kawai M."/>
            <person name="Futagami T."/>
            <person name="Toyoda A."/>
            <person name="Takaki Y."/>
            <person name="Nishi S."/>
            <person name="Hori S."/>
            <person name="Arai W."/>
            <person name="Tsubouchi T."/>
            <person name="Morono Y."/>
            <person name="Uchiyama I."/>
            <person name="Ito T."/>
            <person name="Fujiyama A."/>
            <person name="Inagaki F."/>
            <person name="Takami H."/>
        </authorList>
    </citation>
    <scope>NUCLEOTIDE SEQUENCE</scope>
    <source>
        <strain evidence="1">Expedition CK06-06</strain>
    </source>
</reference>
<name>X1AGJ8_9ZZZZ</name>
<feature type="non-terminal residue" evidence="1">
    <location>
        <position position="1"/>
    </location>
</feature>
<proteinExistence type="predicted"/>
<protein>
    <submittedName>
        <fullName evidence="1">Uncharacterized protein</fullName>
    </submittedName>
</protein>
<dbReference type="EMBL" id="BART01009794">
    <property type="protein sequence ID" value="GAG81059.1"/>
    <property type="molecule type" value="Genomic_DNA"/>
</dbReference>
<sequence>AIRKFKTLRGVLEAPTEELQAINGVGPHNLFGIKLFQEISERYLKERIMGKKIQLKSSKKVYHYLFQSMQKDKKEIFKVMF</sequence>
<dbReference type="AlphaFoldDB" id="X1AGJ8"/>
<evidence type="ECO:0000313" key="1">
    <source>
        <dbReference type="EMBL" id="GAG81059.1"/>
    </source>
</evidence>